<dbReference type="InterPro" id="IPR016137">
    <property type="entry name" value="RGS"/>
</dbReference>
<dbReference type="SUPFAM" id="SSF48097">
    <property type="entry name" value="Regulator of G-protein signaling, RGS"/>
    <property type="match status" value="1"/>
</dbReference>
<dbReference type="PROSITE" id="PS50132">
    <property type="entry name" value="RGS"/>
    <property type="match status" value="1"/>
</dbReference>
<dbReference type="GO" id="GO:0020037">
    <property type="term" value="F:heme binding"/>
    <property type="evidence" value="ECO:0007669"/>
    <property type="project" value="InterPro"/>
</dbReference>
<dbReference type="InterPro" id="IPR044926">
    <property type="entry name" value="RGS_subdomain_2"/>
</dbReference>
<feature type="domain" description="RGS" evidence="2">
    <location>
        <begin position="7"/>
        <end position="113"/>
    </location>
</feature>
<protein>
    <recommendedName>
        <fullName evidence="2">RGS domain-containing protein</fullName>
    </recommendedName>
</protein>
<keyword evidence="1" id="KW-0561">Oxygen transport</keyword>
<keyword evidence="1" id="KW-0813">Transport</keyword>
<evidence type="ECO:0000313" key="3">
    <source>
        <dbReference type="EMBL" id="CRZ03893.1"/>
    </source>
</evidence>
<comment type="similarity">
    <text evidence="1">Belongs to the globin family.</text>
</comment>
<dbReference type="InterPro" id="IPR009050">
    <property type="entry name" value="Globin-like_sf"/>
</dbReference>
<keyword evidence="1" id="KW-0349">Heme</keyword>
<reference evidence="3" key="1">
    <citation type="submission" date="2015-04" db="EMBL/GenBank/DDBJ databases">
        <title>The genome sequence of the plant pathogenic Rhizarian Plasmodiophora brassicae reveals insights in its biotrophic life cycle and the origin of chitin synthesis.</title>
        <authorList>
            <person name="Schwelm A."/>
            <person name="Fogelqvist J."/>
            <person name="Knaust A."/>
            <person name="Julke S."/>
            <person name="Lilja T."/>
            <person name="Dhandapani V."/>
            <person name="Bonilla-Rosso G."/>
            <person name="Karlsson M."/>
            <person name="Shevchenko A."/>
            <person name="Choi S.R."/>
            <person name="Kim H.G."/>
            <person name="Park J.Y."/>
            <person name="Lim Y.P."/>
            <person name="Ludwig-Muller J."/>
            <person name="Dixelius C."/>
        </authorList>
    </citation>
    <scope>NUCLEOTIDE SEQUENCE</scope>
    <source>
        <tissue evidence="3">Potato root galls</tissue>
    </source>
</reference>
<evidence type="ECO:0000256" key="1">
    <source>
        <dbReference type="RuleBase" id="RU000356"/>
    </source>
</evidence>
<keyword evidence="1" id="KW-0479">Metal-binding</keyword>
<dbReference type="InterPro" id="IPR036305">
    <property type="entry name" value="RGS_sf"/>
</dbReference>
<dbReference type="Gene3D" id="1.10.490.10">
    <property type="entry name" value="Globins"/>
    <property type="match status" value="1"/>
</dbReference>
<accession>A0A0H5QPB5</accession>
<dbReference type="Pfam" id="PF00042">
    <property type="entry name" value="Globin"/>
    <property type="match status" value="1"/>
</dbReference>
<dbReference type="EMBL" id="HACM01003451">
    <property type="protein sequence ID" value="CRZ03893.1"/>
    <property type="molecule type" value="Transcribed_RNA"/>
</dbReference>
<name>A0A0H5QPB5_9EUKA</name>
<dbReference type="InterPro" id="IPR012292">
    <property type="entry name" value="Globin/Proto"/>
</dbReference>
<dbReference type="AlphaFoldDB" id="A0A0H5QPB5"/>
<sequence length="288" mass="32917">MIAQDRALTVFLHSPVCKEILVGLAEKEITLENIYFWNSIVEYLGQSDMDQRQREQAMVEQYIRPGAKDEINISSDLRNALLANPESKENWELAKNEVVTMIMSGQVLRISESISSLVRNSWLEATSRVGKNIGKQFYMELYRVDRDLWKLFSGNWDRQEKMWSEMVSSCVSILENFGELFLALTRLGTTHIKYGVTEKRFVAVGAALRNTLSNILKERFDEQTRAAWAFVFDIIMTVMMSSIDPDYVCGEDRAVSIFLEHTDLSSVAITVNKTKENDGQNVTTTAQQ</sequence>
<dbReference type="SUPFAM" id="SSF46458">
    <property type="entry name" value="Globin-like"/>
    <property type="match status" value="1"/>
</dbReference>
<keyword evidence="1" id="KW-0408">Iron</keyword>
<organism evidence="3">
    <name type="scientific">Spongospora subterranea</name>
    <dbReference type="NCBI Taxonomy" id="70186"/>
    <lineage>
        <taxon>Eukaryota</taxon>
        <taxon>Sar</taxon>
        <taxon>Rhizaria</taxon>
        <taxon>Endomyxa</taxon>
        <taxon>Phytomyxea</taxon>
        <taxon>Plasmodiophorida</taxon>
        <taxon>Plasmodiophoridae</taxon>
        <taxon>Spongospora</taxon>
    </lineage>
</organism>
<evidence type="ECO:0000259" key="2">
    <source>
        <dbReference type="PROSITE" id="PS50132"/>
    </source>
</evidence>
<feature type="non-terminal residue" evidence="3">
    <location>
        <position position="288"/>
    </location>
</feature>
<dbReference type="Gene3D" id="1.10.167.10">
    <property type="entry name" value="Regulator of G-protein Signalling 4, domain 2"/>
    <property type="match status" value="1"/>
</dbReference>
<dbReference type="GO" id="GO:0005344">
    <property type="term" value="F:oxygen carrier activity"/>
    <property type="evidence" value="ECO:0007669"/>
    <property type="project" value="UniProtKB-KW"/>
</dbReference>
<dbReference type="GO" id="GO:0019825">
    <property type="term" value="F:oxygen binding"/>
    <property type="evidence" value="ECO:0007669"/>
    <property type="project" value="InterPro"/>
</dbReference>
<dbReference type="Pfam" id="PF00615">
    <property type="entry name" value="RGS"/>
    <property type="match status" value="1"/>
</dbReference>
<dbReference type="InterPro" id="IPR000971">
    <property type="entry name" value="Globin"/>
</dbReference>
<proteinExistence type="inferred from homology"/>